<keyword evidence="7 9" id="KW-0414">Isoprene biosynthesis</keyword>
<evidence type="ECO:0000259" key="10">
    <source>
        <dbReference type="Pfam" id="PF02670"/>
    </source>
</evidence>
<evidence type="ECO:0000256" key="5">
    <source>
        <dbReference type="ARBA" id="ARBA00023002"/>
    </source>
</evidence>
<dbReference type="SUPFAM" id="SSF51735">
    <property type="entry name" value="NAD(P)-binding Rossmann-fold domains"/>
    <property type="match status" value="1"/>
</dbReference>
<comment type="function">
    <text evidence="9">Catalyzes the NADPH-dependent rearrangement and reduction of 1-deoxy-D-xylulose-5-phosphate (DXP) to 2-C-methyl-D-erythritol 4-phosphate (MEP).</text>
</comment>
<keyword evidence="14" id="KW-1185">Reference proteome</keyword>
<feature type="binding site" evidence="9">
    <location>
        <position position="120"/>
    </location>
    <ligand>
        <name>NADPH</name>
        <dbReference type="ChEBI" id="CHEBI:57783"/>
    </ligand>
</feature>
<dbReference type="NCBIfam" id="NF009114">
    <property type="entry name" value="PRK12464.1"/>
    <property type="match status" value="1"/>
</dbReference>
<feature type="binding site" evidence="9">
    <location>
        <position position="149"/>
    </location>
    <ligand>
        <name>Mn(2+)</name>
        <dbReference type="ChEBI" id="CHEBI:29035"/>
    </ligand>
</feature>
<sequence length="384" mass="43373">MKRIVVLGSTGSIGKSSLEVVRGNADLFQIVGLSGHRNMELLKQQIKEFHPKYVTVGYWEAYQELKTIFPEIQFFYGEQGLEELASVEDYDILLTAVSGAVGIRATVKGIEKEKRIALANKETMVAAGSYINDLLKQYPKAEIIPVDSEHSAIFQSLQGNDKKEVKRLIITASGGAFRGKTRIELEKVGVQDALKHPNWSMGKKITVDSATLVNKGLEIIEAHELFGIDYDKIDTILHPQSIIHSMVEYQDNSIIAQMGVTDMKLPIQYAFTYPRRVSNSVLESLDFLKYGQMSFEKIDTQVFQGIDLARKAGNMGGTMPIVLNAANEIAVDFFLKEKIRFLEIYEVIQAAMEQFPREEIQSLEHILAKDHEVREWVKTWEKLL</sequence>
<gene>
    <name evidence="9" type="primary">dxr</name>
    <name evidence="13" type="ORF">HMPREF3206_00772</name>
</gene>
<accession>A0A133NFT1</accession>
<evidence type="ECO:0000256" key="9">
    <source>
        <dbReference type="HAMAP-Rule" id="MF_00183"/>
    </source>
</evidence>
<dbReference type="Gene3D" id="3.40.50.720">
    <property type="entry name" value="NAD(P)-binding Rossmann-like Domain"/>
    <property type="match status" value="1"/>
</dbReference>
<dbReference type="GO" id="GO:0051484">
    <property type="term" value="P:isopentenyl diphosphate biosynthetic process, methylerythritol 4-phosphate pathway involved in terpenoid biosynthetic process"/>
    <property type="evidence" value="ECO:0007669"/>
    <property type="project" value="UniProtKB-ARBA"/>
</dbReference>
<feature type="binding site" evidence="9">
    <location>
        <position position="209"/>
    </location>
    <ligand>
        <name>1-deoxy-D-xylulose 5-phosphate</name>
        <dbReference type="ChEBI" id="CHEBI:57792"/>
    </ligand>
</feature>
<feature type="binding site" evidence="9">
    <location>
        <position position="218"/>
    </location>
    <ligand>
        <name>1-deoxy-D-xylulose 5-phosphate</name>
        <dbReference type="ChEBI" id="CHEBI:57792"/>
    </ligand>
</feature>
<evidence type="ECO:0000259" key="11">
    <source>
        <dbReference type="Pfam" id="PF08436"/>
    </source>
</evidence>
<protein>
    <recommendedName>
        <fullName evidence="9">1-deoxy-D-xylulose 5-phosphate reductoisomerase</fullName>
        <shortName evidence="9">DXP reductoisomerase</shortName>
        <ecNumber evidence="9">1.1.1.267</ecNumber>
    </recommendedName>
    <alternativeName>
        <fullName evidence="9">1-deoxyxylulose-5-phosphate reductoisomerase</fullName>
    </alternativeName>
    <alternativeName>
        <fullName evidence="9">2-C-methyl-D-erythritol 4-phosphate synthase</fullName>
    </alternativeName>
</protein>
<evidence type="ECO:0000313" key="13">
    <source>
        <dbReference type="EMBL" id="KXA15130.1"/>
    </source>
</evidence>
<keyword evidence="4 9" id="KW-0521">NADP</keyword>
<dbReference type="InterPro" id="IPR013644">
    <property type="entry name" value="DXP_reductoisomerase_C"/>
</dbReference>
<dbReference type="AlphaFoldDB" id="A0A133NFT1"/>
<dbReference type="Pfam" id="PF02670">
    <property type="entry name" value="DXP_reductoisom"/>
    <property type="match status" value="1"/>
</dbReference>
<feature type="binding site" evidence="9">
    <location>
        <position position="11"/>
    </location>
    <ligand>
        <name>NADPH</name>
        <dbReference type="ChEBI" id="CHEBI:57783"/>
    </ligand>
</feature>
<feature type="domain" description="1-deoxy-D-xylulose 5-phosphate reductoisomerase C-terminal" evidence="11">
    <location>
        <begin position="143"/>
        <end position="226"/>
    </location>
</feature>
<evidence type="ECO:0000256" key="7">
    <source>
        <dbReference type="ARBA" id="ARBA00023229"/>
    </source>
</evidence>
<dbReference type="Gene3D" id="1.10.1740.10">
    <property type="match status" value="1"/>
</dbReference>
<dbReference type="PANTHER" id="PTHR30525">
    <property type="entry name" value="1-DEOXY-D-XYLULOSE 5-PHOSPHATE REDUCTOISOMERASE"/>
    <property type="match status" value="1"/>
</dbReference>
<comment type="pathway">
    <text evidence="1 9">Isoprenoid biosynthesis; isopentenyl diphosphate biosynthesis via DXP pathway; isopentenyl diphosphate from 1-deoxy-D-xylulose 5-phosphate: step 1/6.</text>
</comment>
<feature type="binding site" evidence="9">
    <location>
        <position position="214"/>
    </location>
    <ligand>
        <name>1-deoxy-D-xylulose 5-phosphate</name>
        <dbReference type="ChEBI" id="CHEBI:57792"/>
    </ligand>
</feature>
<evidence type="ECO:0000256" key="1">
    <source>
        <dbReference type="ARBA" id="ARBA00005094"/>
    </source>
</evidence>
<dbReference type="EMBL" id="LRPX01000031">
    <property type="protein sequence ID" value="KXA15130.1"/>
    <property type="molecule type" value="Genomic_DNA"/>
</dbReference>
<evidence type="ECO:0000256" key="2">
    <source>
        <dbReference type="ARBA" id="ARBA00006825"/>
    </source>
</evidence>
<dbReference type="Pfam" id="PF08436">
    <property type="entry name" value="DXP_redisom_C"/>
    <property type="match status" value="1"/>
</dbReference>
<feature type="binding site" evidence="9">
    <location>
        <position position="122"/>
    </location>
    <ligand>
        <name>NADPH</name>
        <dbReference type="ChEBI" id="CHEBI:57783"/>
    </ligand>
</feature>
<dbReference type="UniPathway" id="UPA00056">
    <property type="reaction ID" value="UER00092"/>
</dbReference>
<feature type="binding site" evidence="9">
    <location>
        <position position="12"/>
    </location>
    <ligand>
        <name>NADPH</name>
        <dbReference type="ChEBI" id="CHEBI:57783"/>
    </ligand>
</feature>
<dbReference type="InterPro" id="IPR013512">
    <property type="entry name" value="DXP_reductoisomerase_N"/>
</dbReference>
<feature type="binding site" evidence="9">
    <location>
        <position position="196"/>
    </location>
    <ligand>
        <name>1-deoxy-D-xylulose 5-phosphate</name>
        <dbReference type="ChEBI" id="CHEBI:57792"/>
    </ligand>
</feature>
<dbReference type="InterPro" id="IPR026877">
    <property type="entry name" value="DXPR_C"/>
</dbReference>
<evidence type="ECO:0000259" key="12">
    <source>
        <dbReference type="Pfam" id="PF13288"/>
    </source>
</evidence>
<name>A0A133NFT1_9FUSO</name>
<dbReference type="STRING" id="134605.HMPREF3206_00772"/>
<dbReference type="GO" id="GO:0070402">
    <property type="term" value="F:NADPH binding"/>
    <property type="evidence" value="ECO:0007669"/>
    <property type="project" value="InterPro"/>
</dbReference>
<dbReference type="PATRIC" id="fig|134605.3.peg.772"/>
<feature type="binding site" evidence="9">
    <location>
        <position position="173"/>
    </location>
    <ligand>
        <name>1-deoxy-D-xylulose 5-phosphate</name>
        <dbReference type="ChEBI" id="CHEBI:57792"/>
    </ligand>
</feature>
<evidence type="ECO:0000256" key="3">
    <source>
        <dbReference type="ARBA" id="ARBA00022723"/>
    </source>
</evidence>
<keyword evidence="9" id="KW-0460">Magnesium</keyword>
<keyword evidence="6 9" id="KW-0464">Manganese</keyword>
<feature type="binding site" evidence="9">
    <location>
        <position position="13"/>
    </location>
    <ligand>
        <name>NADPH</name>
        <dbReference type="ChEBI" id="CHEBI:57783"/>
    </ligand>
</feature>
<dbReference type="InterPro" id="IPR036169">
    <property type="entry name" value="DXPR_C_sf"/>
</dbReference>
<reference evidence="14" key="1">
    <citation type="submission" date="2016-01" db="EMBL/GenBank/DDBJ databases">
        <authorList>
            <person name="Mitreva M."/>
            <person name="Pepin K.H."/>
            <person name="Mihindukulasuriya K.A."/>
            <person name="Fulton R."/>
            <person name="Fronick C."/>
            <person name="O'Laughlin M."/>
            <person name="Miner T."/>
            <person name="Herter B."/>
            <person name="Rosa B.A."/>
            <person name="Cordes M."/>
            <person name="Tomlinson C."/>
            <person name="Wollam A."/>
            <person name="Palsikar V.B."/>
            <person name="Mardis E.R."/>
            <person name="Wilson R.K."/>
        </authorList>
    </citation>
    <scope>NUCLEOTIDE SEQUENCE [LARGE SCALE GENOMIC DNA]</scope>
    <source>
        <strain evidence="14">CMW8396</strain>
    </source>
</reference>
<comment type="cofactor">
    <cofactor evidence="9">
        <name>Mg(2+)</name>
        <dbReference type="ChEBI" id="CHEBI:18420"/>
    </cofactor>
    <cofactor evidence="9">
        <name>Mn(2+)</name>
        <dbReference type="ChEBI" id="CHEBI:29035"/>
    </cofactor>
</comment>
<feature type="binding site" evidence="9">
    <location>
        <position position="202"/>
    </location>
    <ligand>
        <name>NADPH</name>
        <dbReference type="ChEBI" id="CHEBI:57783"/>
    </ligand>
</feature>
<feature type="binding site" evidence="9">
    <location>
        <position position="218"/>
    </location>
    <ligand>
        <name>Mn(2+)</name>
        <dbReference type="ChEBI" id="CHEBI:29035"/>
    </ligand>
</feature>
<feature type="binding site" evidence="9">
    <location>
        <position position="147"/>
    </location>
    <ligand>
        <name>Mn(2+)</name>
        <dbReference type="ChEBI" id="CHEBI:29035"/>
    </ligand>
</feature>
<dbReference type="EC" id="1.1.1.267" evidence="9"/>
<dbReference type="FunFam" id="3.40.50.720:FF:000045">
    <property type="entry name" value="1-deoxy-D-xylulose 5-phosphate reductoisomerase"/>
    <property type="match status" value="1"/>
</dbReference>
<dbReference type="NCBIfam" id="TIGR00243">
    <property type="entry name" value="Dxr"/>
    <property type="match status" value="1"/>
</dbReference>
<dbReference type="GO" id="GO:0030145">
    <property type="term" value="F:manganese ion binding"/>
    <property type="evidence" value="ECO:0007669"/>
    <property type="project" value="TreeGrafter"/>
</dbReference>
<dbReference type="InterPro" id="IPR003821">
    <property type="entry name" value="DXP_reductoisomerase"/>
</dbReference>
<dbReference type="Proteomes" id="UP000070617">
    <property type="component" value="Unassembled WGS sequence"/>
</dbReference>
<feature type="domain" description="DXP reductoisomerase C-terminal" evidence="12">
    <location>
        <begin position="258"/>
        <end position="375"/>
    </location>
</feature>
<evidence type="ECO:0000313" key="14">
    <source>
        <dbReference type="Proteomes" id="UP000070617"/>
    </source>
</evidence>
<dbReference type="PIRSF" id="PIRSF006205">
    <property type="entry name" value="Dxp_reductismrs"/>
    <property type="match status" value="1"/>
</dbReference>
<comment type="caution">
    <text evidence="9">Lacks conserved residue(s) required for the propagation of feature annotation.</text>
</comment>
<feature type="binding site" evidence="9">
    <location>
        <position position="215"/>
    </location>
    <ligand>
        <name>1-deoxy-D-xylulose 5-phosphate</name>
        <dbReference type="ChEBI" id="CHEBI:57792"/>
    </ligand>
</feature>
<comment type="caution">
    <text evidence="13">The sequence shown here is derived from an EMBL/GenBank/DDBJ whole genome shotgun (WGS) entry which is preliminary data.</text>
</comment>
<evidence type="ECO:0000256" key="6">
    <source>
        <dbReference type="ARBA" id="ARBA00023211"/>
    </source>
</evidence>
<proteinExistence type="inferred from homology"/>
<feature type="binding site" evidence="9">
    <location>
        <position position="121"/>
    </location>
    <ligand>
        <name>1-deoxy-D-xylulose 5-phosphate</name>
        <dbReference type="ChEBI" id="CHEBI:57792"/>
    </ligand>
</feature>
<dbReference type="RefSeq" id="WP_060793582.1">
    <property type="nucleotide sequence ID" value="NZ_KQ956526.1"/>
</dbReference>
<keyword evidence="3 9" id="KW-0479">Metal-binding</keyword>
<comment type="similarity">
    <text evidence="2 9">Belongs to the DXR family.</text>
</comment>
<feature type="binding site" evidence="9">
    <location>
        <position position="38"/>
    </location>
    <ligand>
        <name>NADPH</name>
        <dbReference type="ChEBI" id="CHEBI:57783"/>
    </ligand>
</feature>
<dbReference type="HAMAP" id="MF_00183">
    <property type="entry name" value="DXP_reductoisom"/>
    <property type="match status" value="1"/>
</dbReference>
<evidence type="ECO:0000256" key="4">
    <source>
        <dbReference type="ARBA" id="ARBA00022857"/>
    </source>
</evidence>
<dbReference type="SUPFAM" id="SSF69055">
    <property type="entry name" value="1-deoxy-D-xylulose-5-phosphate reductoisomerase, C-terminal domain"/>
    <property type="match status" value="1"/>
</dbReference>
<dbReference type="InterPro" id="IPR036291">
    <property type="entry name" value="NAD(P)-bd_dom_sf"/>
</dbReference>
<feature type="domain" description="1-deoxy-D-xylulose 5-phosphate reductoisomerase N-terminal" evidence="10">
    <location>
        <begin position="4"/>
        <end position="128"/>
    </location>
</feature>
<feature type="binding site" evidence="9">
    <location>
        <position position="37"/>
    </location>
    <ligand>
        <name>NADPH</name>
        <dbReference type="ChEBI" id="CHEBI:57783"/>
    </ligand>
</feature>
<comment type="catalytic activity">
    <reaction evidence="8">
        <text>2-C-methyl-D-erythritol 4-phosphate + NADP(+) = 1-deoxy-D-xylulose 5-phosphate + NADPH + H(+)</text>
        <dbReference type="Rhea" id="RHEA:13717"/>
        <dbReference type="ChEBI" id="CHEBI:15378"/>
        <dbReference type="ChEBI" id="CHEBI:57783"/>
        <dbReference type="ChEBI" id="CHEBI:57792"/>
        <dbReference type="ChEBI" id="CHEBI:58262"/>
        <dbReference type="ChEBI" id="CHEBI:58349"/>
        <dbReference type="EC" id="1.1.1.267"/>
    </reaction>
    <physiologicalReaction direction="right-to-left" evidence="8">
        <dbReference type="Rhea" id="RHEA:13719"/>
    </physiologicalReaction>
</comment>
<feature type="binding site" evidence="9">
    <location>
        <position position="10"/>
    </location>
    <ligand>
        <name>NADPH</name>
        <dbReference type="ChEBI" id="CHEBI:57783"/>
    </ligand>
</feature>
<dbReference type="Pfam" id="PF13288">
    <property type="entry name" value="DXPR_C"/>
    <property type="match status" value="1"/>
</dbReference>
<evidence type="ECO:0000256" key="8">
    <source>
        <dbReference type="ARBA" id="ARBA00048543"/>
    </source>
</evidence>
<dbReference type="SUPFAM" id="SSF55347">
    <property type="entry name" value="Glyceraldehyde-3-phosphate dehydrogenase-like, C-terminal domain"/>
    <property type="match status" value="1"/>
</dbReference>
<dbReference type="GO" id="GO:0016853">
    <property type="term" value="F:isomerase activity"/>
    <property type="evidence" value="ECO:0007669"/>
    <property type="project" value="UniProtKB-KW"/>
</dbReference>
<keyword evidence="13" id="KW-0413">Isomerase</keyword>
<organism evidence="13 14">
    <name type="scientific">Fusobacterium equinum</name>
    <dbReference type="NCBI Taxonomy" id="134605"/>
    <lineage>
        <taxon>Bacteria</taxon>
        <taxon>Fusobacteriati</taxon>
        <taxon>Fusobacteriota</taxon>
        <taxon>Fusobacteriia</taxon>
        <taxon>Fusobacteriales</taxon>
        <taxon>Fusobacteriaceae</taxon>
        <taxon>Fusobacterium</taxon>
    </lineage>
</organism>
<feature type="binding site" evidence="9">
    <location>
        <position position="148"/>
    </location>
    <ligand>
        <name>1-deoxy-D-xylulose 5-phosphate</name>
        <dbReference type="ChEBI" id="CHEBI:57792"/>
    </ligand>
</feature>
<dbReference type="PANTHER" id="PTHR30525:SF0">
    <property type="entry name" value="1-DEOXY-D-XYLULOSE 5-PHOSPHATE REDUCTOISOMERASE, CHLOROPLASTIC"/>
    <property type="match status" value="1"/>
</dbReference>
<feature type="binding site" evidence="9">
    <location>
        <position position="149"/>
    </location>
    <ligand>
        <name>1-deoxy-D-xylulose 5-phosphate</name>
        <dbReference type="ChEBI" id="CHEBI:57792"/>
    </ligand>
</feature>
<keyword evidence="5 9" id="KW-0560">Oxidoreductase</keyword>
<dbReference type="GO" id="GO:0030604">
    <property type="term" value="F:1-deoxy-D-xylulose-5-phosphate reductoisomerase activity"/>
    <property type="evidence" value="ECO:0007669"/>
    <property type="project" value="UniProtKB-UniRule"/>
</dbReference>